<keyword evidence="3" id="KW-1185">Reference proteome</keyword>
<proteinExistence type="predicted"/>
<organism evidence="2 3">
    <name type="scientific">Aureispira anguillae</name>
    <dbReference type="NCBI Taxonomy" id="2864201"/>
    <lineage>
        <taxon>Bacteria</taxon>
        <taxon>Pseudomonadati</taxon>
        <taxon>Bacteroidota</taxon>
        <taxon>Saprospiria</taxon>
        <taxon>Saprospirales</taxon>
        <taxon>Saprospiraceae</taxon>
        <taxon>Aureispira</taxon>
    </lineage>
</organism>
<dbReference type="Proteomes" id="UP001060919">
    <property type="component" value="Plasmid pAUEa"/>
</dbReference>
<dbReference type="KEGG" id="aup:AsAng_0063590"/>
<evidence type="ECO:0000259" key="1">
    <source>
        <dbReference type="Pfam" id="PF18962"/>
    </source>
</evidence>
<dbReference type="InterPro" id="IPR026444">
    <property type="entry name" value="Secre_tail"/>
</dbReference>
<name>A0A915YLS0_9BACT</name>
<gene>
    <name evidence="2" type="ORF">AsAng_0063590</name>
</gene>
<feature type="domain" description="Secretion system C-terminal sorting" evidence="1">
    <location>
        <begin position="110"/>
        <end position="179"/>
    </location>
</feature>
<reference evidence="2" key="1">
    <citation type="submission" date="2022-09" db="EMBL/GenBank/DDBJ databases">
        <title>Aureispira anguillicida sp. nov., isolated from Leptocephalus of Japanese eel Anguilla japonica.</title>
        <authorList>
            <person name="Yuasa K."/>
            <person name="Mekata T."/>
            <person name="Ikunari K."/>
        </authorList>
    </citation>
    <scope>NUCLEOTIDE SEQUENCE</scope>
    <source>
        <strain evidence="2">EL160426</strain>
        <plasmid evidence="2">pAUEa</plasmid>
    </source>
</reference>
<protein>
    <submittedName>
        <fullName evidence="2">T9SS type A sorting domain-containing protein</fullName>
    </submittedName>
</protein>
<evidence type="ECO:0000313" key="3">
    <source>
        <dbReference type="Proteomes" id="UP001060919"/>
    </source>
</evidence>
<dbReference type="Pfam" id="PF18962">
    <property type="entry name" value="Por_Secre_tail"/>
    <property type="match status" value="1"/>
</dbReference>
<keyword evidence="2" id="KW-0614">Plasmid</keyword>
<accession>A0A915YLS0</accession>
<geneLocation type="plasmid" evidence="2 3">
    <name>pAUEa</name>
</geneLocation>
<dbReference type="NCBIfam" id="TIGR04183">
    <property type="entry name" value="Por_Secre_tail"/>
    <property type="match status" value="1"/>
</dbReference>
<evidence type="ECO:0000313" key="2">
    <source>
        <dbReference type="EMBL" id="BDS15575.1"/>
    </source>
</evidence>
<sequence length="184" mass="20462">MAAFLILFYRVTIHYFIFSNIISMKTLLFLTFSLIATQSYGQSLEQYVIGTAGDFGLNSGGTTLSWTLGEPIVSTENSSTAILTQGFQQPIVVNSLSTNQALTPSISLQVFPNPTFQELSIQKDISSNLKAELFDILGQRIAQYDLVDNTTRIDLNNLPAAHYLLRVSKLDKTSIQTFKIQKIQ</sequence>
<dbReference type="EMBL" id="AP026868">
    <property type="protein sequence ID" value="BDS15575.1"/>
    <property type="molecule type" value="Genomic_DNA"/>
</dbReference>
<dbReference type="AlphaFoldDB" id="A0A915YLS0"/>